<dbReference type="InterPro" id="IPR000073">
    <property type="entry name" value="AB_hydrolase_1"/>
</dbReference>
<protein>
    <recommendedName>
        <fullName evidence="2">AB hydrolase-1 domain-containing protein</fullName>
    </recommendedName>
</protein>
<organism evidence="3 4">
    <name type="scientific">Tateyamaria omphalii</name>
    <dbReference type="NCBI Taxonomy" id="299262"/>
    <lineage>
        <taxon>Bacteria</taxon>
        <taxon>Pseudomonadati</taxon>
        <taxon>Pseudomonadota</taxon>
        <taxon>Alphaproteobacteria</taxon>
        <taxon>Rhodobacterales</taxon>
        <taxon>Roseobacteraceae</taxon>
        <taxon>Tateyamaria</taxon>
    </lineage>
</organism>
<dbReference type="AlphaFoldDB" id="A0A1P8MRY4"/>
<proteinExistence type="predicted"/>
<reference evidence="3 4" key="1">
    <citation type="submission" date="2017-01" db="EMBL/GenBank/DDBJ databases">
        <title>Complete genome of Tateyamaria omphalii DOK1-4 isolated from seawater in Dokdo.</title>
        <authorList>
            <person name="Kim J.H."/>
            <person name="Chi W.-J."/>
        </authorList>
    </citation>
    <scope>NUCLEOTIDE SEQUENCE [LARGE SCALE GENOMIC DNA]</scope>
    <source>
        <strain evidence="3 4">DOK1-4</strain>
    </source>
</reference>
<accession>A0A1P8MRY4</accession>
<dbReference type="Proteomes" id="UP000186336">
    <property type="component" value="Chromosome"/>
</dbReference>
<dbReference type="Pfam" id="PF00561">
    <property type="entry name" value="Abhydrolase_1"/>
    <property type="match status" value="1"/>
</dbReference>
<feature type="compositionally biased region" description="Polar residues" evidence="1">
    <location>
        <begin position="26"/>
        <end position="44"/>
    </location>
</feature>
<evidence type="ECO:0000313" key="4">
    <source>
        <dbReference type="Proteomes" id="UP000186336"/>
    </source>
</evidence>
<keyword evidence="4" id="KW-1185">Reference proteome</keyword>
<dbReference type="PANTHER" id="PTHR43433:SF5">
    <property type="entry name" value="AB HYDROLASE-1 DOMAIN-CONTAINING PROTEIN"/>
    <property type="match status" value="1"/>
</dbReference>
<evidence type="ECO:0000259" key="2">
    <source>
        <dbReference type="Pfam" id="PF00561"/>
    </source>
</evidence>
<dbReference type="STRING" id="299262.BWR18_02860"/>
<name>A0A1P8MRY4_9RHOB</name>
<dbReference type="RefSeq" id="WP_076626620.1">
    <property type="nucleotide sequence ID" value="NZ_CP019312.1"/>
</dbReference>
<feature type="domain" description="AB hydrolase-1" evidence="2">
    <location>
        <begin position="109"/>
        <end position="197"/>
    </location>
</feature>
<evidence type="ECO:0000313" key="3">
    <source>
        <dbReference type="EMBL" id="APX10753.1"/>
    </source>
</evidence>
<dbReference type="EMBL" id="CP019312">
    <property type="protein sequence ID" value="APX10753.1"/>
    <property type="molecule type" value="Genomic_DNA"/>
</dbReference>
<feature type="region of interest" description="Disordered" evidence="1">
    <location>
        <begin position="1"/>
        <end position="44"/>
    </location>
</feature>
<sequence length="262" mass="28872">MRLWREAAADDAPSPPDQRNWPRAQAQGNTGAAHTRDTITATTGSRTKTIPARGALDVLRAQRIGFCDAADGVKIAYATSGTGAPILKTANWLTHLEFDWTSPIWGRRFSELARDRTLIRYDERGCGLSDCDVRDLSFDAFVEDLEAVVNKLDIERVPLPGISQGAAVAVEYAARHPERVSGLILISGYAAGWRHMASPEEHARREAVRDLTKVGWGTDNSAYRHIFPKTFMPDAGIEDLAWFDELQRLTTSPDNAARVISG</sequence>
<dbReference type="InterPro" id="IPR029058">
    <property type="entry name" value="AB_hydrolase_fold"/>
</dbReference>
<dbReference type="PRINTS" id="PR00111">
    <property type="entry name" value="ABHYDROLASE"/>
</dbReference>
<dbReference type="Gene3D" id="3.40.50.1820">
    <property type="entry name" value="alpha/beta hydrolase"/>
    <property type="match status" value="1"/>
</dbReference>
<gene>
    <name evidence="3" type="ORF">BWR18_02860</name>
</gene>
<dbReference type="InterPro" id="IPR050471">
    <property type="entry name" value="AB_hydrolase"/>
</dbReference>
<dbReference type="KEGG" id="tom:BWR18_02860"/>
<dbReference type="PANTHER" id="PTHR43433">
    <property type="entry name" value="HYDROLASE, ALPHA/BETA FOLD FAMILY PROTEIN"/>
    <property type="match status" value="1"/>
</dbReference>
<dbReference type="SUPFAM" id="SSF53474">
    <property type="entry name" value="alpha/beta-Hydrolases"/>
    <property type="match status" value="1"/>
</dbReference>
<evidence type="ECO:0000256" key="1">
    <source>
        <dbReference type="SAM" id="MobiDB-lite"/>
    </source>
</evidence>